<accession>A0A7R9QWR3</accession>
<comment type="similarity">
    <text evidence="5">Belongs to the protein kinase superfamily. Ser/Thr protein kinase family. GCN2 subfamily.</text>
</comment>
<evidence type="ECO:0000256" key="5">
    <source>
        <dbReference type="ARBA" id="ARBA00037982"/>
    </source>
</evidence>
<dbReference type="OrthoDB" id="6503540at2759"/>
<feature type="domain" description="Protein kinase" evidence="6">
    <location>
        <begin position="1"/>
        <end position="114"/>
    </location>
</feature>
<dbReference type="InterPro" id="IPR011009">
    <property type="entry name" value="Kinase-like_dom_sf"/>
</dbReference>
<dbReference type="InterPro" id="IPR000719">
    <property type="entry name" value="Prot_kinase_dom"/>
</dbReference>
<dbReference type="GO" id="GO:0005524">
    <property type="term" value="F:ATP binding"/>
    <property type="evidence" value="ECO:0007669"/>
    <property type="project" value="UniProtKB-KW"/>
</dbReference>
<dbReference type="PROSITE" id="PS50011">
    <property type="entry name" value="PROTEIN_KINASE_DOM"/>
    <property type="match status" value="1"/>
</dbReference>
<dbReference type="GO" id="GO:0005634">
    <property type="term" value="C:nucleus"/>
    <property type="evidence" value="ECO:0007669"/>
    <property type="project" value="TreeGrafter"/>
</dbReference>
<dbReference type="Pfam" id="PF00069">
    <property type="entry name" value="Pkinase"/>
    <property type="match status" value="1"/>
</dbReference>
<proteinExistence type="inferred from homology"/>
<dbReference type="AlphaFoldDB" id="A0A7R9QWR3"/>
<evidence type="ECO:0000256" key="4">
    <source>
        <dbReference type="ARBA" id="ARBA00022840"/>
    </source>
</evidence>
<evidence type="ECO:0000313" key="8">
    <source>
        <dbReference type="Proteomes" id="UP000728032"/>
    </source>
</evidence>
<keyword evidence="1" id="KW-0808">Transferase</keyword>
<keyword evidence="8" id="KW-1185">Reference proteome</keyword>
<sequence>MELCSNSLKNIIQHKPQVFCRQPGEPMNSIEFYISCHIFKEILECVQYLHELNPPVVHRDLKPDNILVAKTVRNGRYIKVADFGLASLHSSSFVSHTKGVGTRQYMAPELHFPD</sequence>
<gene>
    <name evidence="7" type="ORF">ONB1V03_LOCUS17835</name>
</gene>
<dbReference type="SUPFAM" id="SSF56112">
    <property type="entry name" value="Protein kinase-like (PK-like)"/>
    <property type="match status" value="1"/>
</dbReference>
<evidence type="ECO:0000259" key="6">
    <source>
        <dbReference type="PROSITE" id="PS50011"/>
    </source>
</evidence>
<reference evidence="7" key="1">
    <citation type="submission" date="2020-11" db="EMBL/GenBank/DDBJ databases">
        <authorList>
            <person name="Tran Van P."/>
        </authorList>
    </citation>
    <scope>NUCLEOTIDE SEQUENCE</scope>
</reference>
<dbReference type="InterPro" id="IPR008271">
    <property type="entry name" value="Ser/Thr_kinase_AS"/>
</dbReference>
<evidence type="ECO:0000313" key="7">
    <source>
        <dbReference type="EMBL" id="CAD7661274.1"/>
    </source>
</evidence>
<dbReference type="PROSITE" id="PS00108">
    <property type="entry name" value="PROTEIN_KINASE_ST"/>
    <property type="match status" value="1"/>
</dbReference>
<protein>
    <recommendedName>
        <fullName evidence="6">Protein kinase domain-containing protein</fullName>
    </recommendedName>
</protein>
<dbReference type="InterPro" id="IPR050339">
    <property type="entry name" value="CC_SR_Kinase"/>
</dbReference>
<evidence type="ECO:0000256" key="1">
    <source>
        <dbReference type="ARBA" id="ARBA00022679"/>
    </source>
</evidence>
<organism evidence="7">
    <name type="scientific">Oppiella nova</name>
    <dbReference type="NCBI Taxonomy" id="334625"/>
    <lineage>
        <taxon>Eukaryota</taxon>
        <taxon>Metazoa</taxon>
        <taxon>Ecdysozoa</taxon>
        <taxon>Arthropoda</taxon>
        <taxon>Chelicerata</taxon>
        <taxon>Arachnida</taxon>
        <taxon>Acari</taxon>
        <taxon>Acariformes</taxon>
        <taxon>Sarcoptiformes</taxon>
        <taxon>Oribatida</taxon>
        <taxon>Brachypylina</taxon>
        <taxon>Oppioidea</taxon>
        <taxon>Oppiidae</taxon>
        <taxon>Oppiella</taxon>
    </lineage>
</organism>
<dbReference type="EMBL" id="OC937880">
    <property type="protein sequence ID" value="CAD7661274.1"/>
    <property type="molecule type" value="Genomic_DNA"/>
</dbReference>
<evidence type="ECO:0000256" key="3">
    <source>
        <dbReference type="ARBA" id="ARBA00022777"/>
    </source>
</evidence>
<keyword evidence="3" id="KW-0418">Kinase</keyword>
<dbReference type="PANTHER" id="PTHR11042">
    <property type="entry name" value="EUKARYOTIC TRANSLATION INITIATION FACTOR 2-ALPHA KINASE EIF2-ALPHA KINASE -RELATED"/>
    <property type="match status" value="1"/>
</dbReference>
<dbReference type="EMBL" id="CAJPVJ010023055">
    <property type="protein sequence ID" value="CAG2178410.1"/>
    <property type="molecule type" value="Genomic_DNA"/>
</dbReference>
<name>A0A7R9QWR3_9ACAR</name>
<dbReference type="GO" id="GO:0005737">
    <property type="term" value="C:cytoplasm"/>
    <property type="evidence" value="ECO:0007669"/>
    <property type="project" value="TreeGrafter"/>
</dbReference>
<keyword evidence="2" id="KW-0547">Nucleotide-binding</keyword>
<evidence type="ECO:0000256" key="2">
    <source>
        <dbReference type="ARBA" id="ARBA00022741"/>
    </source>
</evidence>
<dbReference type="GO" id="GO:0004672">
    <property type="term" value="F:protein kinase activity"/>
    <property type="evidence" value="ECO:0007669"/>
    <property type="project" value="InterPro"/>
</dbReference>
<dbReference type="Proteomes" id="UP000728032">
    <property type="component" value="Unassembled WGS sequence"/>
</dbReference>
<keyword evidence="4" id="KW-0067">ATP-binding</keyword>
<dbReference type="Gene3D" id="1.10.510.10">
    <property type="entry name" value="Transferase(Phosphotransferase) domain 1"/>
    <property type="match status" value="1"/>
</dbReference>